<dbReference type="InterPro" id="IPR004360">
    <property type="entry name" value="Glyas_Fos-R_dOase_dom"/>
</dbReference>
<organism evidence="2 5">
    <name type="scientific">Thalassospira lucentensis</name>
    <dbReference type="NCBI Taxonomy" id="168935"/>
    <lineage>
        <taxon>Bacteria</taxon>
        <taxon>Pseudomonadati</taxon>
        <taxon>Pseudomonadota</taxon>
        <taxon>Alphaproteobacteria</taxon>
        <taxon>Rhodospirillales</taxon>
        <taxon>Thalassospiraceae</taxon>
        <taxon>Thalassospira</taxon>
    </lineage>
</organism>
<dbReference type="STRING" id="168935.AUP42_07425"/>
<dbReference type="EMBL" id="DPOP01000134">
    <property type="protein sequence ID" value="HCW68845.1"/>
    <property type="molecule type" value="Genomic_DNA"/>
</dbReference>
<dbReference type="PANTHER" id="PTHR36437:SF2">
    <property type="entry name" value="GLYOXALASE_BLEOMYCIN RESISTANCE PROTEIN_DIOXYGENASE"/>
    <property type="match status" value="1"/>
</dbReference>
<name>A0A358HS16_9PROT</name>
<dbReference type="AlphaFoldDB" id="A0A358HS16"/>
<dbReference type="SUPFAM" id="SSF54593">
    <property type="entry name" value="Glyoxalase/Bleomycin resistance protein/Dihydroxybiphenyl dioxygenase"/>
    <property type="match status" value="1"/>
</dbReference>
<evidence type="ECO:0000259" key="1">
    <source>
        <dbReference type="PROSITE" id="PS51819"/>
    </source>
</evidence>
<keyword evidence="2" id="KW-0223">Dioxygenase</keyword>
<dbReference type="InterPro" id="IPR029068">
    <property type="entry name" value="Glyas_Bleomycin-R_OHBP_Dase"/>
</dbReference>
<reference evidence="4 5" key="1">
    <citation type="journal article" date="2018" name="Nat. Biotechnol.">
        <title>A standardized bacterial taxonomy based on genome phylogeny substantially revises the tree of life.</title>
        <authorList>
            <person name="Parks D.H."/>
            <person name="Chuvochina M."/>
            <person name="Waite D.W."/>
            <person name="Rinke C."/>
            <person name="Skarshewski A."/>
            <person name="Chaumeil P.A."/>
            <person name="Hugenholtz P."/>
        </authorList>
    </citation>
    <scope>NUCLEOTIDE SEQUENCE [LARGE SCALE GENOMIC DNA]</scope>
    <source>
        <strain evidence="2">UBA8707</strain>
        <strain evidence="3">UBA9881</strain>
    </source>
</reference>
<evidence type="ECO:0000313" key="2">
    <source>
        <dbReference type="EMBL" id="HBU97976.1"/>
    </source>
</evidence>
<accession>A0A358HS16</accession>
<dbReference type="PROSITE" id="PS51819">
    <property type="entry name" value="VOC"/>
    <property type="match status" value="1"/>
</dbReference>
<feature type="domain" description="VOC" evidence="1">
    <location>
        <begin position="3"/>
        <end position="127"/>
    </location>
</feature>
<dbReference type="InterPro" id="IPR037523">
    <property type="entry name" value="VOC_core"/>
</dbReference>
<dbReference type="Proteomes" id="UP000264753">
    <property type="component" value="Unassembled WGS sequence"/>
</dbReference>
<dbReference type="Proteomes" id="UP000264179">
    <property type="component" value="Unassembled WGS sequence"/>
</dbReference>
<dbReference type="EMBL" id="DOOG01000071">
    <property type="protein sequence ID" value="HBU97976.1"/>
    <property type="molecule type" value="Genomic_DNA"/>
</dbReference>
<dbReference type="Pfam" id="PF00903">
    <property type="entry name" value="Glyoxalase"/>
    <property type="match status" value="1"/>
</dbReference>
<evidence type="ECO:0000313" key="4">
    <source>
        <dbReference type="Proteomes" id="UP000264179"/>
    </source>
</evidence>
<gene>
    <name evidence="2" type="ORF">DEF21_08735</name>
    <name evidence="3" type="ORF">DHR80_16930</name>
</gene>
<dbReference type="GO" id="GO:0051213">
    <property type="term" value="F:dioxygenase activity"/>
    <property type="evidence" value="ECO:0007669"/>
    <property type="project" value="UniProtKB-KW"/>
</dbReference>
<dbReference type="PANTHER" id="PTHR36437">
    <property type="entry name" value="GLYOXALASE/BLEOMYCIN RESISTANCE PROTEIN/DIOXYGENASE"/>
    <property type="match status" value="1"/>
</dbReference>
<comment type="caution">
    <text evidence="2">The sequence shown here is derived from an EMBL/GenBank/DDBJ whole genome shotgun (WGS) entry which is preliminary data.</text>
</comment>
<evidence type="ECO:0000313" key="5">
    <source>
        <dbReference type="Proteomes" id="UP000264753"/>
    </source>
</evidence>
<dbReference type="Gene3D" id="3.10.180.10">
    <property type="entry name" value="2,3-Dihydroxybiphenyl 1,2-Dioxygenase, domain 1"/>
    <property type="match status" value="1"/>
</dbReference>
<sequence>MPHIGLFTLVVRDYDDAIAFYTDKVGFELVEDTDLGDGKRWVVVAPNGATETRVLLAKAKGERQTCIIGDQTGGRVGFFLNTDDFARDYDRMRQAGVPFLEQPRHEPYGTVAVFEDLYGNKWDLLELKKAMPPKNLVSH</sequence>
<dbReference type="CDD" id="cd07263">
    <property type="entry name" value="VOC_like"/>
    <property type="match status" value="1"/>
</dbReference>
<dbReference type="RefSeq" id="WP_276652840.1">
    <property type="nucleotide sequence ID" value="NZ_DOOG01000071.1"/>
</dbReference>
<keyword evidence="2" id="KW-0560">Oxidoreductase</keyword>
<evidence type="ECO:0000313" key="3">
    <source>
        <dbReference type="EMBL" id="HCW68845.1"/>
    </source>
</evidence>
<protein>
    <submittedName>
        <fullName evidence="2">Extradiol dioxygenase</fullName>
    </submittedName>
</protein>
<proteinExistence type="predicted"/>